<evidence type="ECO:0000256" key="4">
    <source>
        <dbReference type="ARBA" id="ARBA00022833"/>
    </source>
</evidence>
<keyword evidence="1" id="KW-0645">Protease</keyword>
<dbReference type="GO" id="GO:0004222">
    <property type="term" value="F:metalloendopeptidase activity"/>
    <property type="evidence" value="ECO:0007669"/>
    <property type="project" value="InterPro"/>
</dbReference>
<feature type="domain" description="Peptidase M12B" evidence="9">
    <location>
        <begin position="204"/>
        <end position="390"/>
    </location>
</feature>
<accession>A0A182XEH7</accession>
<keyword evidence="2 8" id="KW-0479">Metal-binding</keyword>
<evidence type="ECO:0000256" key="5">
    <source>
        <dbReference type="ARBA" id="ARBA00023049"/>
    </source>
</evidence>
<dbReference type="GO" id="GO:0031012">
    <property type="term" value="C:extracellular matrix"/>
    <property type="evidence" value="ECO:0007669"/>
    <property type="project" value="TreeGrafter"/>
</dbReference>
<evidence type="ECO:0000256" key="1">
    <source>
        <dbReference type="ARBA" id="ARBA00022670"/>
    </source>
</evidence>
<evidence type="ECO:0000259" key="9">
    <source>
        <dbReference type="PROSITE" id="PS50215"/>
    </source>
</evidence>
<dbReference type="InterPro" id="IPR001590">
    <property type="entry name" value="Peptidase_M12B"/>
</dbReference>
<dbReference type="PANTHER" id="PTHR13723">
    <property type="entry name" value="ADAMTS A DISINTEGRIN AND METALLOPROTEASE WITH THROMBOSPONDIN MOTIFS PROTEASE"/>
    <property type="match status" value="1"/>
</dbReference>
<dbReference type="GO" id="GO:0030198">
    <property type="term" value="P:extracellular matrix organization"/>
    <property type="evidence" value="ECO:0007669"/>
    <property type="project" value="TreeGrafter"/>
</dbReference>
<evidence type="ECO:0000313" key="11">
    <source>
        <dbReference type="Proteomes" id="UP000076407"/>
    </source>
</evidence>
<feature type="binding site" evidence="8">
    <location>
        <position position="364"/>
    </location>
    <ligand>
        <name>Zn(2+)</name>
        <dbReference type="ChEBI" id="CHEBI:29105"/>
        <note>catalytic</note>
    </ligand>
</feature>
<feature type="active site" evidence="8">
    <location>
        <position position="361"/>
    </location>
</feature>
<dbReference type="InterPro" id="IPR050439">
    <property type="entry name" value="ADAMTS_ADAMTS-like"/>
</dbReference>
<dbReference type="InterPro" id="IPR057401">
    <property type="entry name" value="Adt-1/2-like_dom"/>
</dbReference>
<evidence type="ECO:0000313" key="10">
    <source>
        <dbReference type="EnsemblMetazoa" id="AQUA008230-PA"/>
    </source>
</evidence>
<dbReference type="PANTHER" id="PTHR13723:SF275">
    <property type="entry name" value="STALL, ISOFORM C"/>
    <property type="match status" value="1"/>
</dbReference>
<protein>
    <recommendedName>
        <fullName evidence="9">Peptidase M12B domain-containing protein</fullName>
    </recommendedName>
</protein>
<feature type="binding site" evidence="8">
    <location>
        <position position="816"/>
    </location>
    <ligand>
        <name>Zn(2+)</name>
        <dbReference type="ChEBI" id="CHEBI:29105"/>
        <note>catalytic</note>
    </ligand>
</feature>
<dbReference type="EnsemblMetazoa" id="AQUA008230-RA">
    <property type="protein sequence ID" value="AQUA008230-PA"/>
    <property type="gene ID" value="AQUA008230"/>
</dbReference>
<evidence type="ECO:0000256" key="7">
    <source>
        <dbReference type="ARBA" id="ARBA00023180"/>
    </source>
</evidence>
<feature type="binding site" evidence="8">
    <location>
        <position position="812"/>
    </location>
    <ligand>
        <name>Zn(2+)</name>
        <dbReference type="ChEBI" id="CHEBI:29105"/>
        <note>catalytic</note>
    </ligand>
</feature>
<keyword evidence="3" id="KW-0378">Hydrolase</keyword>
<feature type="binding site" evidence="8">
    <location>
        <position position="822"/>
    </location>
    <ligand>
        <name>Zn(2+)</name>
        <dbReference type="ChEBI" id="CHEBI:29105"/>
        <note>catalytic</note>
    </ligand>
</feature>
<keyword evidence="11" id="KW-1185">Reference proteome</keyword>
<feature type="binding site" evidence="8">
    <location>
        <position position="370"/>
    </location>
    <ligand>
        <name>Zn(2+)</name>
        <dbReference type="ChEBI" id="CHEBI:29105"/>
        <note>catalytic</note>
    </ligand>
</feature>
<dbReference type="CDD" id="cd04273">
    <property type="entry name" value="ZnMc_ADAMTS_like"/>
    <property type="match status" value="1"/>
</dbReference>
<dbReference type="Pfam" id="PF25379">
    <property type="entry name" value="Adt-1"/>
    <property type="match status" value="1"/>
</dbReference>
<dbReference type="GO" id="GO:0006508">
    <property type="term" value="P:proteolysis"/>
    <property type="evidence" value="ECO:0007669"/>
    <property type="project" value="UniProtKB-KW"/>
</dbReference>
<dbReference type="VEuPathDB" id="VectorBase:AQUA008230"/>
<sequence>IDERNLHNFLEEHEQLLLFGDRTTDDFKIVNVRQRKRESRSTPGSGFLQFNLSDGREDNFSLRLQKSDILIDESFAFIESYDNSTQLLDDSYDRVLKYRDCFYRNERAAFDLCEGSVRGLIRTNESEIVIHPLPERFGTGAHVILNRNRTRPSDESGETKVMFEPDMNEPTRRRPTVPFYGQSQQSRLKRHISSNHNAKVPDVLHIETAIFIDKDLYRHMSKNYPKNTEAHLIRFVLAMINGVQLLYNHPSLGHPINFILKRLEILHNDPKDLRRSSDIDIYLNSFCGWQRKMNPISDADPVHFDHAVILTGLDLFVVSKNGKVSNQVVGLAPVAGMCTITSSCTINEGKHFESVFVVSHEIGHNLGMRHDTSENNCDPSLYIMSPTLGSELLKLPVCLIEDTTDHRSITLEKVGWTPPTGLWGKLCKMVPAAIDLCILTRLCFTMPNQSQPIDERNLHNFLEEHEQLLLFGDRTTDDFKIVNVRQRKRESRSTPGSGFLQFNLSDGREDNFSLRLQKSDILIDESFAFIESYDNSTQLLDDSYDRVLKYRDCFYRNERAAFDLCEGSVRGLIRTNESEIVIHPLPERFGTGAHVILNRNRTRPSDESGETKVMFEPDMNEPTRRRPTVPFYGQSQQSRLKRHISSNHNAKVPDVLHIETAIFIDKDLYRHMSKNYPKNTEAHLIRFVLAMINGVQLLYNHPSLGHPINFILKRLEILHNDPKDLRRSSDIDIYLNSFCGWQRKMNPISDADPVHFDHAVILTGLDLFVVSKNGKVSNQVVGLAPVAGMCTITSSCTINEGKHFESVFVVSHEIGHNLGMRHDTSENNCDPSLYIMSPTLGSGKITWSSCSRNYLNTFLKTSQATCLFDRGHYGSSLDHTGEGRLPGERFDADQQCLLKYGKDSTRSKSQDLADICRDLHCQRDRYTWTSHPALEGTNCGKLMWCRSGVCVSKIPGLTIQSTGKHITAFKTIDKKTFLEGLKFASLRQDISRTLNTIPTWDSWSEPTECVSGCLYGESGRLKEGSTGLRQFTRKCLDKRKNCSGFSRKYETCIAKQCYNIGRTTILEFSNQICGRAKEFDPDIIGYGLQKVAEDPEDSCKVFCETKAGVPKTKSWIYPDGTACKVQNGDFDDAYYCVSGRCEKFSCNNTSNNYYRIDGALCTEVYQYTERSGNSIHQENVRDYKSLPLNKNTYPIDRMAESSTIRTALSNYTARKPPPDTEGYSSQAENTFNRWRERSSSELNRLSELQGRKHNWEVKSGCHFSCMERGKGVQIVSSTAGTNTNIQLCTANTIACDKVLSTYEFATQLCKRYQQKVSGLSGIGMQIAPSIEDPDRSCRVACQDTFIRHRFYLVNGEQGHFPFGTRCNHNESNRYCINGKCLHFGSDDIPVNESYNALPNVRIKRSTNRTKRHFEYFAPINVTERLSQEFLENLIANIDFGRTTNENNIVLEEHIDLKNPIYVDP</sequence>
<dbReference type="SUPFAM" id="SSF55486">
    <property type="entry name" value="Metalloproteases ('zincins'), catalytic domain"/>
    <property type="match status" value="2"/>
</dbReference>
<dbReference type="STRING" id="34691.A0A182XEH7"/>
<evidence type="ECO:0000256" key="3">
    <source>
        <dbReference type="ARBA" id="ARBA00022801"/>
    </source>
</evidence>
<evidence type="ECO:0000256" key="2">
    <source>
        <dbReference type="ARBA" id="ARBA00022723"/>
    </source>
</evidence>
<dbReference type="InterPro" id="IPR041645">
    <property type="entry name" value="ADAMTS_CR_2"/>
</dbReference>
<keyword evidence="4 8" id="KW-0862">Zinc</keyword>
<name>A0A182XEH7_ANOQN</name>
<feature type="domain" description="Peptidase M12B" evidence="9">
    <location>
        <begin position="656"/>
        <end position="871"/>
    </location>
</feature>
<keyword evidence="5" id="KW-0482">Metalloprotease</keyword>
<dbReference type="GO" id="GO:0046872">
    <property type="term" value="F:metal ion binding"/>
    <property type="evidence" value="ECO:0007669"/>
    <property type="project" value="UniProtKB-KW"/>
</dbReference>
<dbReference type="Pfam" id="PF01421">
    <property type="entry name" value="Reprolysin"/>
    <property type="match status" value="2"/>
</dbReference>
<proteinExistence type="predicted"/>
<dbReference type="Proteomes" id="UP000076407">
    <property type="component" value="Unassembled WGS sequence"/>
</dbReference>
<evidence type="ECO:0000256" key="8">
    <source>
        <dbReference type="PROSITE-ProRule" id="PRU00276"/>
    </source>
</evidence>
<dbReference type="Gene3D" id="3.40.1620.60">
    <property type="match status" value="1"/>
</dbReference>
<keyword evidence="7" id="KW-0325">Glycoprotein</keyword>
<organism evidence="10 11">
    <name type="scientific">Anopheles quadriannulatus</name>
    <name type="common">Mosquito</name>
    <dbReference type="NCBI Taxonomy" id="34691"/>
    <lineage>
        <taxon>Eukaryota</taxon>
        <taxon>Metazoa</taxon>
        <taxon>Ecdysozoa</taxon>
        <taxon>Arthropoda</taxon>
        <taxon>Hexapoda</taxon>
        <taxon>Insecta</taxon>
        <taxon>Pterygota</taxon>
        <taxon>Neoptera</taxon>
        <taxon>Endopterygota</taxon>
        <taxon>Diptera</taxon>
        <taxon>Nematocera</taxon>
        <taxon>Culicoidea</taxon>
        <taxon>Culicidae</taxon>
        <taxon>Anophelinae</taxon>
        <taxon>Anopheles</taxon>
    </lineage>
</organism>
<evidence type="ECO:0000256" key="6">
    <source>
        <dbReference type="ARBA" id="ARBA00023157"/>
    </source>
</evidence>
<feature type="active site" evidence="8">
    <location>
        <position position="813"/>
    </location>
</feature>
<dbReference type="PROSITE" id="PS50215">
    <property type="entry name" value="ADAM_MEPRO"/>
    <property type="match status" value="2"/>
</dbReference>
<dbReference type="Pfam" id="PF17771">
    <property type="entry name" value="ADAMTS_CR_2"/>
    <property type="match status" value="1"/>
</dbReference>
<feature type="binding site" evidence="8">
    <location>
        <position position="360"/>
    </location>
    <ligand>
        <name>Zn(2+)</name>
        <dbReference type="ChEBI" id="CHEBI:29105"/>
        <note>catalytic</note>
    </ligand>
</feature>
<keyword evidence="6" id="KW-1015">Disulfide bond</keyword>
<dbReference type="Gene3D" id="3.40.390.10">
    <property type="entry name" value="Collagenase (Catalytic Domain)"/>
    <property type="match status" value="2"/>
</dbReference>
<reference evidence="10" key="1">
    <citation type="submission" date="2020-05" db="UniProtKB">
        <authorList>
            <consortium name="EnsemblMetazoa"/>
        </authorList>
    </citation>
    <scope>IDENTIFICATION</scope>
    <source>
        <strain evidence="10">SANGQUA</strain>
    </source>
</reference>
<dbReference type="InterPro" id="IPR024079">
    <property type="entry name" value="MetalloPept_cat_dom_sf"/>
</dbReference>
<comment type="caution">
    <text evidence="8">Lacks conserved residue(s) required for the propagation of feature annotation.</text>
</comment>